<feature type="region of interest" description="Disordered" evidence="1">
    <location>
        <begin position="1"/>
        <end position="43"/>
    </location>
</feature>
<accession>A0A5B7K951</accession>
<name>A0A5B7K951_PORTR</name>
<comment type="caution">
    <text evidence="2">The sequence shown here is derived from an EMBL/GenBank/DDBJ whole genome shotgun (WGS) entry which is preliminary data.</text>
</comment>
<dbReference type="Proteomes" id="UP000324222">
    <property type="component" value="Unassembled WGS sequence"/>
</dbReference>
<evidence type="ECO:0000256" key="1">
    <source>
        <dbReference type="SAM" id="MobiDB-lite"/>
    </source>
</evidence>
<reference evidence="2 3" key="1">
    <citation type="submission" date="2019-05" db="EMBL/GenBank/DDBJ databases">
        <title>Another draft genome of Portunus trituberculatus and its Hox gene families provides insights of decapod evolution.</title>
        <authorList>
            <person name="Jeong J.-H."/>
            <person name="Song I."/>
            <person name="Kim S."/>
            <person name="Choi T."/>
            <person name="Kim D."/>
            <person name="Ryu S."/>
            <person name="Kim W."/>
        </authorList>
    </citation>
    <scope>NUCLEOTIDE SEQUENCE [LARGE SCALE GENOMIC DNA]</scope>
    <source>
        <tissue evidence="2">Muscle</tissue>
    </source>
</reference>
<protein>
    <submittedName>
        <fullName evidence="2">Uncharacterized protein</fullName>
    </submittedName>
</protein>
<proteinExistence type="predicted"/>
<feature type="compositionally biased region" description="Basic and acidic residues" evidence="1">
    <location>
        <begin position="9"/>
        <end position="18"/>
    </location>
</feature>
<sequence>MTNCGRRGNLRERSDGREAAGAGIDGRTEAEKECGGKRKERLR</sequence>
<keyword evidence="3" id="KW-1185">Reference proteome</keyword>
<evidence type="ECO:0000313" key="2">
    <source>
        <dbReference type="EMBL" id="MPD01589.1"/>
    </source>
</evidence>
<organism evidence="2 3">
    <name type="scientific">Portunus trituberculatus</name>
    <name type="common">Swimming crab</name>
    <name type="synonym">Neptunus trituberculatus</name>
    <dbReference type="NCBI Taxonomy" id="210409"/>
    <lineage>
        <taxon>Eukaryota</taxon>
        <taxon>Metazoa</taxon>
        <taxon>Ecdysozoa</taxon>
        <taxon>Arthropoda</taxon>
        <taxon>Crustacea</taxon>
        <taxon>Multicrustacea</taxon>
        <taxon>Malacostraca</taxon>
        <taxon>Eumalacostraca</taxon>
        <taxon>Eucarida</taxon>
        <taxon>Decapoda</taxon>
        <taxon>Pleocyemata</taxon>
        <taxon>Brachyura</taxon>
        <taxon>Eubrachyura</taxon>
        <taxon>Portunoidea</taxon>
        <taxon>Portunidae</taxon>
        <taxon>Portuninae</taxon>
        <taxon>Portunus</taxon>
    </lineage>
</organism>
<dbReference type="AlphaFoldDB" id="A0A5B7K951"/>
<feature type="compositionally biased region" description="Basic and acidic residues" evidence="1">
    <location>
        <begin position="26"/>
        <end position="43"/>
    </location>
</feature>
<dbReference type="EMBL" id="VSRR010127788">
    <property type="protein sequence ID" value="MPD01589.1"/>
    <property type="molecule type" value="Genomic_DNA"/>
</dbReference>
<gene>
    <name evidence="2" type="ORF">E2C01_097123</name>
</gene>
<evidence type="ECO:0000313" key="3">
    <source>
        <dbReference type="Proteomes" id="UP000324222"/>
    </source>
</evidence>